<dbReference type="SUPFAM" id="SSF53756">
    <property type="entry name" value="UDP-Glycosyltransferase/glycogen phosphorylase"/>
    <property type="match status" value="1"/>
</dbReference>
<evidence type="ECO:0000256" key="9">
    <source>
        <dbReference type="ARBA" id="ARBA00023034"/>
    </source>
</evidence>
<dbReference type="EC" id="2.4.1.-" evidence="12"/>
<dbReference type="GO" id="GO:0008417">
    <property type="term" value="F:fucosyltransferase activity"/>
    <property type="evidence" value="ECO:0007669"/>
    <property type="project" value="InterPro"/>
</dbReference>
<dbReference type="GO" id="GO:0032580">
    <property type="term" value="C:Golgi cisterna membrane"/>
    <property type="evidence" value="ECO:0007669"/>
    <property type="project" value="UniProtKB-SubCell"/>
</dbReference>
<evidence type="ECO:0000256" key="6">
    <source>
        <dbReference type="ARBA" id="ARBA00022692"/>
    </source>
</evidence>
<evidence type="ECO:0000259" key="14">
    <source>
        <dbReference type="Pfam" id="PF00852"/>
    </source>
</evidence>
<keyword evidence="7" id="KW-0735">Signal-anchor</keyword>
<dbReference type="InterPro" id="IPR031481">
    <property type="entry name" value="Glyco_tran_10_N"/>
</dbReference>
<feature type="compositionally biased region" description="Basic and acidic residues" evidence="13">
    <location>
        <begin position="564"/>
        <end position="585"/>
    </location>
</feature>
<feature type="domain" description="Fucosyltransferase C-terminal" evidence="14">
    <location>
        <begin position="314"/>
        <end position="488"/>
    </location>
</feature>
<feature type="region of interest" description="Disordered" evidence="13">
    <location>
        <begin position="558"/>
        <end position="624"/>
    </location>
</feature>
<keyword evidence="17" id="KW-1185">Reference proteome</keyword>
<evidence type="ECO:0000256" key="10">
    <source>
        <dbReference type="ARBA" id="ARBA00023136"/>
    </source>
</evidence>
<dbReference type="OrthoDB" id="427096at2759"/>
<evidence type="ECO:0000313" key="16">
    <source>
        <dbReference type="EMBL" id="KOX74983.1"/>
    </source>
</evidence>
<evidence type="ECO:0000256" key="11">
    <source>
        <dbReference type="ARBA" id="ARBA00023180"/>
    </source>
</evidence>
<protein>
    <recommendedName>
        <fullName evidence="12">Fucosyltransferase</fullName>
        <ecNumber evidence="12">2.4.1.-</ecNumber>
    </recommendedName>
</protein>
<reference evidence="16 17" key="1">
    <citation type="submission" date="2015-07" db="EMBL/GenBank/DDBJ databases">
        <title>The genome of Melipona quadrifasciata.</title>
        <authorList>
            <person name="Pan H."/>
            <person name="Kapheim K."/>
        </authorList>
    </citation>
    <scope>NUCLEOTIDE SEQUENCE [LARGE SCALE GENOMIC DNA]</scope>
    <source>
        <strain evidence="16">0111107301</strain>
        <tissue evidence="16">Whole body</tissue>
    </source>
</reference>
<keyword evidence="10 12" id="KW-0472">Membrane</keyword>
<dbReference type="Proteomes" id="UP000053105">
    <property type="component" value="Unassembled WGS sequence"/>
</dbReference>
<gene>
    <name evidence="16" type="ORF">WN51_12667</name>
</gene>
<dbReference type="EMBL" id="KQ435775">
    <property type="protein sequence ID" value="KOX74983.1"/>
    <property type="molecule type" value="Genomic_DNA"/>
</dbReference>
<proteinExistence type="inferred from homology"/>
<evidence type="ECO:0000256" key="1">
    <source>
        <dbReference type="ARBA" id="ARBA00004447"/>
    </source>
</evidence>
<evidence type="ECO:0000313" key="17">
    <source>
        <dbReference type="Proteomes" id="UP000053105"/>
    </source>
</evidence>
<feature type="compositionally biased region" description="Basic and acidic residues" evidence="13">
    <location>
        <begin position="609"/>
        <end position="624"/>
    </location>
</feature>
<dbReference type="PANTHER" id="PTHR48438">
    <property type="entry name" value="ALPHA-(1,3)-FUCOSYLTRANSFERASE C-RELATED"/>
    <property type="match status" value="1"/>
</dbReference>
<dbReference type="STRING" id="166423.A0A0M9A362"/>
<evidence type="ECO:0000256" key="12">
    <source>
        <dbReference type="RuleBase" id="RU003832"/>
    </source>
</evidence>
<sequence length="624" mass="72390">MSLPRSSLKGYFFYVLFFSGFLLVVLNLLQDEIWHRMRPHSGQSQSVRVSDNSKIKQNWPAKLKKPTMQVSQTREKVKRMLPSEVSNLTGTTILTRNSLESMDPSKRPWYMKGGTRRPYPAVKSHRTGRRLARLWPDEDVYDDRVTNQLMYVPTDYNKTGGDRPFKKIMVPHGMPEAKVGSDIFLQHRCPVNTCTIVRDNAEDADLILFKDYITHVGRRSPNQVCRSNFSLSRLVVPNVGQFENELLPVFAFHLKQVWMLYFLECPYHTQSVKNAVINWTATYRRDSDIVAPYERWQYYDPSVTQISQSFNYAANKTKKVAWFVSNCHPRNQRMHYAKELSKYIQVDIYGTCGSLRCPRSQSQACFDMLDEDYKFYLAFENSNCKDYITEKFFVNGLGHNVLPIVMGAHPTDYARSAPYRSYIHVDEFESPKELAEYLHRLDRDDELYNSYFRWKGTGEFINTYFWCRVCAMLHDDRPPKFYKDVNEWWRGYNGVLHGYKGYVPARKYDSGIFDCDGNFKVLEGRYEIQKYVTVMEEKQRKQRLKIIVGCLDTGVSAGGRRGQKGAERGKGKGGGDEKGKREKGATGKRSQSTSCKAAVLTPRTGEQSDFSRRAIRERVISSQE</sequence>
<organism evidence="16 17">
    <name type="scientific">Melipona quadrifasciata</name>
    <dbReference type="NCBI Taxonomy" id="166423"/>
    <lineage>
        <taxon>Eukaryota</taxon>
        <taxon>Metazoa</taxon>
        <taxon>Ecdysozoa</taxon>
        <taxon>Arthropoda</taxon>
        <taxon>Hexapoda</taxon>
        <taxon>Insecta</taxon>
        <taxon>Pterygota</taxon>
        <taxon>Neoptera</taxon>
        <taxon>Endopterygota</taxon>
        <taxon>Hymenoptera</taxon>
        <taxon>Apocrita</taxon>
        <taxon>Aculeata</taxon>
        <taxon>Apoidea</taxon>
        <taxon>Anthophila</taxon>
        <taxon>Apidae</taxon>
        <taxon>Melipona</taxon>
    </lineage>
</organism>
<dbReference type="Pfam" id="PF00852">
    <property type="entry name" value="Glyco_transf_10"/>
    <property type="match status" value="1"/>
</dbReference>
<evidence type="ECO:0000256" key="5">
    <source>
        <dbReference type="ARBA" id="ARBA00022679"/>
    </source>
</evidence>
<evidence type="ECO:0000256" key="2">
    <source>
        <dbReference type="ARBA" id="ARBA00004922"/>
    </source>
</evidence>
<evidence type="ECO:0000256" key="7">
    <source>
        <dbReference type="ARBA" id="ARBA00022968"/>
    </source>
</evidence>
<dbReference type="Gene3D" id="3.40.50.11660">
    <property type="entry name" value="Glycosyl transferase family 10, C-terminal domain"/>
    <property type="match status" value="1"/>
</dbReference>
<dbReference type="UniPathway" id="UPA00378"/>
<feature type="transmembrane region" description="Helical" evidence="12">
    <location>
        <begin position="12"/>
        <end position="29"/>
    </location>
</feature>
<dbReference type="FunFam" id="3.40.50.11660:FF:000004">
    <property type="entry name" value="Glycoprotein 3-alpha-L-fucosyltransferase A"/>
    <property type="match status" value="1"/>
</dbReference>
<keyword evidence="8 12" id="KW-1133">Transmembrane helix</keyword>
<keyword evidence="9 12" id="KW-0333">Golgi apparatus</keyword>
<comment type="pathway">
    <text evidence="2">Protein modification; protein glycosylation.</text>
</comment>
<evidence type="ECO:0000256" key="3">
    <source>
        <dbReference type="ARBA" id="ARBA00008919"/>
    </source>
</evidence>
<accession>A0A0M9A362</accession>
<comment type="subcellular location">
    <subcellularLocation>
        <location evidence="1 12">Golgi apparatus</location>
        <location evidence="1 12">Golgi stack membrane</location>
        <topology evidence="1 12">Single-pass type II membrane protein</topology>
    </subcellularLocation>
</comment>
<evidence type="ECO:0000256" key="8">
    <source>
        <dbReference type="ARBA" id="ARBA00022989"/>
    </source>
</evidence>
<evidence type="ECO:0000256" key="13">
    <source>
        <dbReference type="SAM" id="MobiDB-lite"/>
    </source>
</evidence>
<dbReference type="InterPro" id="IPR001503">
    <property type="entry name" value="Glyco_trans_10"/>
</dbReference>
<keyword evidence="6 12" id="KW-0812">Transmembrane</keyword>
<evidence type="ECO:0000256" key="4">
    <source>
        <dbReference type="ARBA" id="ARBA00022676"/>
    </source>
</evidence>
<keyword evidence="4 12" id="KW-0328">Glycosyltransferase</keyword>
<keyword evidence="5 12" id="KW-0808">Transferase</keyword>
<feature type="domain" description="Fucosyltransferase N-terminal" evidence="15">
    <location>
        <begin position="252"/>
        <end position="293"/>
    </location>
</feature>
<dbReference type="PANTHER" id="PTHR48438:SF1">
    <property type="entry name" value="ALPHA-(1,3)-FUCOSYLTRANSFERASE C-RELATED"/>
    <property type="match status" value="1"/>
</dbReference>
<evidence type="ECO:0000259" key="15">
    <source>
        <dbReference type="Pfam" id="PF17039"/>
    </source>
</evidence>
<comment type="similarity">
    <text evidence="3 12">Belongs to the glycosyltransferase 10 family.</text>
</comment>
<dbReference type="Pfam" id="PF17039">
    <property type="entry name" value="Glyco_tran_10_N"/>
    <property type="match status" value="1"/>
</dbReference>
<dbReference type="InterPro" id="IPR055270">
    <property type="entry name" value="Glyco_tran_10_C"/>
</dbReference>
<name>A0A0M9A362_9HYME</name>
<keyword evidence="11" id="KW-0325">Glycoprotein</keyword>
<dbReference type="AlphaFoldDB" id="A0A0M9A362"/>
<dbReference type="InterPro" id="IPR038577">
    <property type="entry name" value="GT10-like_C_sf"/>
</dbReference>